<protein>
    <recommendedName>
        <fullName evidence="3">WD40 repeat protein</fullName>
    </recommendedName>
</protein>
<sequence length="293" mass="34319">MKSNNFILILVVILIFGCSNNKMIDNSFFYNTEYLFKEETCNPLSIGKKNAYEVYSGNFIYNCDLDRRNHTDSFGVIEKDSTSVFIVMNKHHEIINELSFTNINKAFKYWFIGYDNNYLMAFRTTDTKNSTTELIRINLKSNELTILIDNLPKGNYGISEHPISKNDILVFSSKGWAYVLDIKNKKLHTKVFECKGIYSPVISKDGKLITYLFHNKVYVYNIKTGKQEIMFDLNSLNNYHAFRVYFKNNEELVVKGNKYTGNYLLEYTNFLVIKNKKIIEKGQLHIDNGYKYH</sequence>
<proteinExistence type="predicted"/>
<evidence type="ECO:0000313" key="1">
    <source>
        <dbReference type="EMBL" id="NRD22718.1"/>
    </source>
</evidence>
<evidence type="ECO:0000313" key="2">
    <source>
        <dbReference type="Proteomes" id="UP000805085"/>
    </source>
</evidence>
<reference evidence="1 2" key="1">
    <citation type="journal article" date="2015" name="Int. J. Syst. Evol. Microbiol.">
        <title>Winogradskyella litoriviva sp. nov., isolated from coastal seawater.</title>
        <authorList>
            <person name="Nedashkovskaya O.I."/>
            <person name="Kukhlevskiy A.D."/>
            <person name="Zhukova N.V."/>
            <person name="Kim S.J."/>
            <person name="Rhee S.K."/>
            <person name="Mikhailov V.V."/>
        </authorList>
    </citation>
    <scope>NUCLEOTIDE SEQUENCE [LARGE SCALE GENOMIC DNA]</scope>
    <source>
        <strain evidence="1 2">KMM6491</strain>
    </source>
</reference>
<name>A0ABX2E3U0_9FLAO</name>
<dbReference type="SUPFAM" id="SSF69304">
    <property type="entry name" value="Tricorn protease N-terminal domain"/>
    <property type="match status" value="1"/>
</dbReference>
<keyword evidence="2" id="KW-1185">Reference proteome</keyword>
<dbReference type="EMBL" id="JABRWQ010000002">
    <property type="protein sequence ID" value="NRD22718.1"/>
    <property type="molecule type" value="Genomic_DNA"/>
</dbReference>
<organism evidence="1 2">
    <name type="scientific">Winogradskyella litoriviva</name>
    <dbReference type="NCBI Taxonomy" id="1220182"/>
    <lineage>
        <taxon>Bacteria</taxon>
        <taxon>Pseudomonadati</taxon>
        <taxon>Bacteroidota</taxon>
        <taxon>Flavobacteriia</taxon>
        <taxon>Flavobacteriales</taxon>
        <taxon>Flavobacteriaceae</taxon>
        <taxon>Winogradskyella</taxon>
    </lineage>
</organism>
<comment type="caution">
    <text evidence="1">The sequence shown here is derived from an EMBL/GenBank/DDBJ whole genome shotgun (WGS) entry which is preliminary data.</text>
</comment>
<dbReference type="Proteomes" id="UP000805085">
    <property type="component" value="Unassembled WGS sequence"/>
</dbReference>
<gene>
    <name evidence="1" type="ORF">HNV10_05670</name>
</gene>
<dbReference type="PROSITE" id="PS51257">
    <property type="entry name" value="PROKAR_LIPOPROTEIN"/>
    <property type="match status" value="1"/>
</dbReference>
<dbReference type="Gene3D" id="2.140.10.30">
    <property type="entry name" value="Dipeptidylpeptidase IV, N-terminal domain"/>
    <property type="match status" value="1"/>
</dbReference>
<evidence type="ECO:0008006" key="3">
    <source>
        <dbReference type="Google" id="ProtNLM"/>
    </source>
</evidence>
<accession>A0ABX2E3U0</accession>
<dbReference type="RefSeq" id="WP_173300352.1">
    <property type="nucleotide sequence ID" value="NZ_JABRWQ010000002.1"/>
</dbReference>